<accession>A0AAN8ZDY0</accession>
<dbReference type="EMBL" id="JBAMMX010000008">
    <property type="protein sequence ID" value="KAK6934546.1"/>
    <property type="molecule type" value="Genomic_DNA"/>
</dbReference>
<name>A0AAN8ZDY0_9MAGN</name>
<evidence type="ECO:0000313" key="2">
    <source>
        <dbReference type="Proteomes" id="UP001370490"/>
    </source>
</evidence>
<dbReference type="Proteomes" id="UP001370490">
    <property type="component" value="Unassembled WGS sequence"/>
</dbReference>
<organism evidence="1 2">
    <name type="scientific">Dillenia turbinata</name>
    <dbReference type="NCBI Taxonomy" id="194707"/>
    <lineage>
        <taxon>Eukaryota</taxon>
        <taxon>Viridiplantae</taxon>
        <taxon>Streptophyta</taxon>
        <taxon>Embryophyta</taxon>
        <taxon>Tracheophyta</taxon>
        <taxon>Spermatophyta</taxon>
        <taxon>Magnoliopsida</taxon>
        <taxon>eudicotyledons</taxon>
        <taxon>Gunneridae</taxon>
        <taxon>Pentapetalae</taxon>
        <taxon>Dilleniales</taxon>
        <taxon>Dilleniaceae</taxon>
        <taxon>Dillenia</taxon>
    </lineage>
</organism>
<sequence>MYVCIFHLLGETKKALIVVKINGLGWETKALKIGRFVQAPAPISPFPLHYGIPQIFPANAGKTEGIYHKLGQNRRNELEADLLKDMPLTAPRSCRKTQQQRTKICNRDLRRSAILAKVHSSNPEKRSSTIQFNSEAETKFQGYIEFYPTVFTVDARASASVSKLAQHLRRTSKTILQRVLRVYELCDDFDPNST</sequence>
<proteinExistence type="predicted"/>
<gene>
    <name evidence="1" type="ORF">RJ641_034701</name>
</gene>
<protein>
    <submittedName>
        <fullName evidence="1">Uncharacterized protein</fullName>
    </submittedName>
</protein>
<dbReference type="PANTHER" id="PTHR47679">
    <property type="entry name" value="PROTEIN TORNADO 1"/>
    <property type="match status" value="1"/>
</dbReference>
<evidence type="ECO:0000313" key="1">
    <source>
        <dbReference type="EMBL" id="KAK6934546.1"/>
    </source>
</evidence>
<comment type="caution">
    <text evidence="1">The sequence shown here is derived from an EMBL/GenBank/DDBJ whole genome shotgun (WGS) entry which is preliminary data.</text>
</comment>
<keyword evidence="2" id="KW-1185">Reference proteome</keyword>
<reference evidence="1 2" key="1">
    <citation type="submission" date="2023-12" db="EMBL/GenBank/DDBJ databases">
        <title>A high-quality genome assembly for Dillenia turbinata (Dilleniales).</title>
        <authorList>
            <person name="Chanderbali A."/>
        </authorList>
    </citation>
    <scope>NUCLEOTIDE SEQUENCE [LARGE SCALE GENOMIC DNA]</scope>
    <source>
        <strain evidence="1">LSX21</strain>
        <tissue evidence="1">Leaf</tissue>
    </source>
</reference>
<dbReference type="PANTHER" id="PTHR47679:SF1">
    <property type="entry name" value="PROTEIN TORNADO 1"/>
    <property type="match status" value="1"/>
</dbReference>
<dbReference type="AlphaFoldDB" id="A0AAN8ZDY0"/>